<dbReference type="PROSITE" id="PS51257">
    <property type="entry name" value="PROKAR_LIPOPROTEIN"/>
    <property type="match status" value="1"/>
</dbReference>
<evidence type="ECO:0000313" key="2">
    <source>
        <dbReference type="EMBL" id="KZV47429.1"/>
    </source>
</evidence>
<dbReference type="Proteomes" id="UP000250235">
    <property type="component" value="Unassembled WGS sequence"/>
</dbReference>
<reference evidence="2 3" key="1">
    <citation type="journal article" date="2015" name="Proc. Natl. Acad. Sci. U.S.A.">
        <title>The resurrection genome of Boea hygrometrica: A blueprint for survival of dehydration.</title>
        <authorList>
            <person name="Xiao L."/>
            <person name="Yang G."/>
            <person name="Zhang L."/>
            <person name="Yang X."/>
            <person name="Zhao S."/>
            <person name="Ji Z."/>
            <person name="Zhou Q."/>
            <person name="Hu M."/>
            <person name="Wang Y."/>
            <person name="Chen M."/>
            <person name="Xu Y."/>
            <person name="Jin H."/>
            <person name="Xiao X."/>
            <person name="Hu G."/>
            <person name="Bao F."/>
            <person name="Hu Y."/>
            <person name="Wan P."/>
            <person name="Li L."/>
            <person name="Deng X."/>
            <person name="Kuang T."/>
            <person name="Xiang C."/>
            <person name="Zhu J.K."/>
            <person name="Oliver M.J."/>
            <person name="He Y."/>
        </authorList>
    </citation>
    <scope>NUCLEOTIDE SEQUENCE [LARGE SCALE GENOMIC DNA]</scope>
    <source>
        <strain evidence="3">cv. XS01</strain>
    </source>
</reference>
<evidence type="ECO:0000256" key="1">
    <source>
        <dbReference type="SAM" id="MobiDB-lite"/>
    </source>
</evidence>
<organism evidence="2 3">
    <name type="scientific">Dorcoceras hygrometricum</name>
    <dbReference type="NCBI Taxonomy" id="472368"/>
    <lineage>
        <taxon>Eukaryota</taxon>
        <taxon>Viridiplantae</taxon>
        <taxon>Streptophyta</taxon>
        <taxon>Embryophyta</taxon>
        <taxon>Tracheophyta</taxon>
        <taxon>Spermatophyta</taxon>
        <taxon>Magnoliopsida</taxon>
        <taxon>eudicotyledons</taxon>
        <taxon>Gunneridae</taxon>
        <taxon>Pentapetalae</taxon>
        <taxon>asterids</taxon>
        <taxon>lamiids</taxon>
        <taxon>Lamiales</taxon>
        <taxon>Gesneriaceae</taxon>
        <taxon>Didymocarpoideae</taxon>
        <taxon>Trichosporeae</taxon>
        <taxon>Loxocarpinae</taxon>
        <taxon>Dorcoceras</taxon>
    </lineage>
</organism>
<dbReference type="AlphaFoldDB" id="A0A2Z7CRQ7"/>
<sequence length="232" mass="25915">MKTSEPKAQQLFWAFEVALDSSREALPSYTVLGGCCWLERDHEVAVFDHSADGLAMIKPAGTSSKNDQQAATVHPDESYNDIINQSRMHSKRCRLNKLIRHRLIYPVVGKSSRKHLKPTIGQPTASISLPPAEQPDSSTSSHPVLRPASGQPNTFEREEFVSNGLNSKRGLYTKATPLKDRDDCRLRSRAEVVRVVVAQKSKINRGQQQRENESEAKLSTIIRRESLIAVDS</sequence>
<evidence type="ECO:0000313" key="3">
    <source>
        <dbReference type="Proteomes" id="UP000250235"/>
    </source>
</evidence>
<proteinExistence type="predicted"/>
<gene>
    <name evidence="2" type="ORF">F511_34857</name>
</gene>
<keyword evidence="3" id="KW-1185">Reference proteome</keyword>
<feature type="region of interest" description="Disordered" evidence="1">
    <location>
        <begin position="114"/>
        <end position="153"/>
    </location>
</feature>
<name>A0A2Z7CRQ7_9LAMI</name>
<accession>A0A2Z7CRQ7</accession>
<dbReference type="EMBL" id="KQ995289">
    <property type="protein sequence ID" value="KZV47429.1"/>
    <property type="molecule type" value="Genomic_DNA"/>
</dbReference>
<protein>
    <submittedName>
        <fullName evidence="2">RNA pseudouridine synthase 3, mitochondrial</fullName>
    </submittedName>
</protein>